<evidence type="ECO:0000313" key="31">
    <source>
        <dbReference type="EMBL" id="AKV56296.1"/>
    </source>
</evidence>
<keyword evidence="1" id="KW-0472">Membrane</keyword>
<dbReference type="EMBL" id="KR134326">
    <property type="protein sequence ID" value="AKV56287.1"/>
    <property type="molecule type" value="Genomic_DNA"/>
</dbReference>
<evidence type="ECO:0000313" key="38">
    <source>
        <dbReference type="EMBL" id="AKV56303.1"/>
    </source>
</evidence>
<evidence type="ECO:0000313" key="44">
    <source>
        <dbReference type="EMBL" id="AKV56310.1"/>
    </source>
</evidence>
<proteinExistence type="predicted"/>
<evidence type="ECO:0000313" key="32">
    <source>
        <dbReference type="EMBL" id="AKV56297.1"/>
    </source>
</evidence>
<evidence type="ECO:0000313" key="9">
    <source>
        <dbReference type="EMBL" id="AKV56274.1"/>
    </source>
</evidence>
<dbReference type="EMBL" id="KR134338">
    <property type="protein sequence ID" value="AKV56299.1"/>
    <property type="molecule type" value="Genomic_DNA"/>
</dbReference>
<dbReference type="EMBL" id="KR134328">
    <property type="protein sequence ID" value="AKV56289.1"/>
    <property type="molecule type" value="Genomic_DNA"/>
</dbReference>
<evidence type="ECO:0000313" key="36">
    <source>
        <dbReference type="EMBL" id="AKV56301.1"/>
    </source>
</evidence>
<evidence type="ECO:0000313" key="23">
    <source>
        <dbReference type="EMBL" id="AKV56288.1"/>
    </source>
</evidence>
<evidence type="ECO:0000313" key="19">
    <source>
        <dbReference type="EMBL" id="AKV56284.1"/>
    </source>
</evidence>
<evidence type="ECO:0000313" key="3">
    <source>
        <dbReference type="EMBL" id="AJY53452.1"/>
    </source>
</evidence>
<dbReference type="EMBL" id="KJ955449">
    <property type="protein sequence ID" value="AJY53459.1"/>
    <property type="molecule type" value="Genomic_DNA"/>
</dbReference>
<dbReference type="EMBL" id="KR134342">
    <property type="protein sequence ID" value="AKV56303.1"/>
    <property type="molecule type" value="Genomic_DNA"/>
</dbReference>
<evidence type="ECO:0000313" key="17">
    <source>
        <dbReference type="EMBL" id="AKV56282.1"/>
    </source>
</evidence>
<dbReference type="EMBL" id="KR134349">
    <property type="protein sequence ID" value="AKV56310.1"/>
    <property type="molecule type" value="Genomic_DNA"/>
</dbReference>
<evidence type="ECO:0000313" key="8">
    <source>
        <dbReference type="EMBL" id="AKV56273.1"/>
    </source>
</evidence>
<evidence type="ECO:0000313" key="28">
    <source>
        <dbReference type="EMBL" id="AKV56293.1"/>
    </source>
</evidence>
<dbReference type="EMBL" id="KR134343">
    <property type="protein sequence ID" value="AKV56304.1"/>
    <property type="molecule type" value="Genomic_DNA"/>
</dbReference>
<evidence type="ECO:0000313" key="35">
    <source>
        <dbReference type="EMBL" id="AKV56300.1"/>
    </source>
</evidence>
<dbReference type="EMBL" id="KJ955451">
    <property type="protein sequence ID" value="AJY53473.1"/>
    <property type="molecule type" value="Genomic_DNA"/>
</dbReference>
<dbReference type="EMBL" id="KR134317">
    <property type="protein sequence ID" value="AKV56278.1"/>
    <property type="molecule type" value="Genomic_DNA"/>
</dbReference>
<dbReference type="EMBL" id="KJ955447">
    <property type="protein sequence ID" value="AJY53445.1"/>
    <property type="molecule type" value="Genomic_DNA"/>
</dbReference>
<name>A0A0H3VD95_9VIRU</name>
<evidence type="ECO:0000313" key="26">
    <source>
        <dbReference type="EMBL" id="AKV56291.1"/>
    </source>
</evidence>
<dbReference type="EMBL" id="KR134332">
    <property type="protein sequence ID" value="AKV56293.1"/>
    <property type="molecule type" value="Genomic_DNA"/>
</dbReference>
<dbReference type="EMBL" id="KR134339">
    <property type="protein sequence ID" value="AKV56300.1"/>
    <property type="molecule type" value="Genomic_DNA"/>
</dbReference>
<organism evidence="6">
    <name type="scientific">Temperate fruit decay-associated virus</name>
    <dbReference type="NCBI Taxonomy" id="1628899"/>
    <lineage>
        <taxon>Viruses</taxon>
        <taxon>Monodnaviria</taxon>
        <taxon>Shotokuvirae</taxon>
        <taxon>Cressdnaviricota</taxon>
        <taxon>Arfiviricetes</taxon>
        <taxon>Mulpavirales</taxon>
        <taxon>Amesuviridae</taxon>
        <taxon>Temfrudevirus</taxon>
        <taxon>Temfrudevirus temperatum</taxon>
    </lineage>
</organism>
<dbReference type="EMBL" id="KR134319">
    <property type="protein sequence ID" value="AKV56280.1"/>
    <property type="molecule type" value="Genomic_DNA"/>
</dbReference>
<dbReference type="EMBL" id="KR134334">
    <property type="protein sequence ID" value="AKV56295.1"/>
    <property type="molecule type" value="Genomic_DNA"/>
</dbReference>
<dbReference type="Proteomes" id="UP000201756">
    <property type="component" value="Segment"/>
</dbReference>
<keyword evidence="1" id="KW-1133">Transmembrane helix</keyword>
<dbReference type="EMBL" id="KR134330">
    <property type="protein sequence ID" value="AKV56291.1"/>
    <property type="molecule type" value="Genomic_DNA"/>
</dbReference>
<keyword evidence="46" id="KW-1185">Reference proteome</keyword>
<evidence type="ECO:0000313" key="40">
    <source>
        <dbReference type="EMBL" id="AKV56305.1"/>
    </source>
</evidence>
<evidence type="ECO:0000313" key="12">
    <source>
        <dbReference type="EMBL" id="AKV56277.1"/>
    </source>
</evidence>
<dbReference type="EMBL" id="KR134314">
    <property type="protein sequence ID" value="AKV56275.1"/>
    <property type="molecule type" value="Genomic_DNA"/>
</dbReference>
<evidence type="ECO:0000313" key="6">
    <source>
        <dbReference type="EMBL" id="AJY53473.1"/>
    </source>
</evidence>
<dbReference type="EMBL" id="KJ955450">
    <property type="protein sequence ID" value="AJY53466.1"/>
    <property type="molecule type" value="Genomic_DNA"/>
</dbReference>
<keyword evidence="1" id="KW-0812">Transmembrane</keyword>
<dbReference type="EMBL" id="KR134322">
    <property type="protein sequence ID" value="AKV56283.1"/>
    <property type="molecule type" value="Genomic_DNA"/>
</dbReference>
<evidence type="ECO:0000313" key="10">
    <source>
        <dbReference type="EMBL" id="AKV56275.1"/>
    </source>
</evidence>
<dbReference type="EMBL" id="KR134348">
    <property type="protein sequence ID" value="AKV56309.1"/>
    <property type="molecule type" value="Genomic_DNA"/>
</dbReference>
<dbReference type="EMBL" id="KR134335">
    <property type="protein sequence ID" value="AKV56296.1"/>
    <property type="molecule type" value="Genomic_DNA"/>
</dbReference>
<evidence type="ECO:0000313" key="4">
    <source>
        <dbReference type="EMBL" id="AJY53459.1"/>
    </source>
</evidence>
<evidence type="ECO:0000313" key="16">
    <source>
        <dbReference type="EMBL" id="AKV56281.1"/>
    </source>
</evidence>
<evidence type="ECO:0000313" key="39">
    <source>
        <dbReference type="EMBL" id="AKV56304.1"/>
    </source>
</evidence>
<evidence type="ECO:0000313" key="2">
    <source>
        <dbReference type="EMBL" id="AJY53445.1"/>
    </source>
</evidence>
<evidence type="ECO:0000313" key="13">
    <source>
        <dbReference type="EMBL" id="AKV56278.1"/>
    </source>
</evidence>
<evidence type="ECO:0000313" key="41">
    <source>
        <dbReference type="EMBL" id="AKV56306.1"/>
    </source>
</evidence>
<evidence type="ECO:0000256" key="1">
    <source>
        <dbReference type="SAM" id="Phobius"/>
    </source>
</evidence>
<dbReference type="EMBL" id="KR134331">
    <property type="protein sequence ID" value="AKV56292.1"/>
    <property type="molecule type" value="Genomic_DNA"/>
</dbReference>
<reference evidence="6 46" key="1">
    <citation type="journal article" date="2015" name="Virus Res.">
        <title>A novel, highly divergent ssDNA virus identified in Brazil infecting apple, pear and grapevine.</title>
        <authorList>
            <person name="Basso M.F."/>
            <person name="da Silva J.C."/>
            <person name="Fajardo T.V."/>
            <person name="Fontes E.P."/>
            <person name="Zerbini F.M."/>
        </authorList>
    </citation>
    <scope>NUCLEOTIDE SEQUENCE</scope>
    <source>
        <strain evidence="8">MFB10</strain>
        <strain evidence="3">MFB13</strain>
        <strain evidence="9">MFB14</strain>
        <strain evidence="10">MFB15</strain>
        <strain evidence="4">MFB15S1</strain>
        <strain evidence="45">MFB15S2</strain>
        <strain evidence="11">MFB17</strain>
        <strain evidence="12">MFB18</strain>
        <strain evidence="13">MFB19</strain>
        <strain evidence="14">MFB20</strain>
        <strain evidence="15">MFB21</strain>
        <strain evidence="16">MFB22</strain>
        <strain evidence="17">MFB23</strain>
        <strain evidence="18">MFB24</strain>
        <strain evidence="19">MFB25</strain>
        <strain evidence="20">MFB26</strain>
        <strain evidence="2">MFB4</strain>
        <strain evidence="7">MFB6</strain>
        <strain evidence="21">MFBap2</strain>
        <strain evidence="5">MFBpe1</strain>
        <strain evidence="29">MFBpe11</strain>
        <strain evidence="30">MFBpe12</strain>
        <strain evidence="31">MFBpe15</strain>
        <strain evidence="32">MFBpe16</strain>
        <strain evidence="33">MFBpe17</strain>
        <strain evidence="34">MFBpe18</strain>
        <strain evidence="35">MFBpe19</strain>
        <strain evidence="22">MFBpe2</strain>
        <strain evidence="36">MFBpe20</strain>
        <strain evidence="37">MFBpe21</strain>
        <strain evidence="38">MFBpe23</strain>
        <strain evidence="23">MFBpe3</strain>
        <strain evidence="6">MFBpe35a</strain>
        <strain evidence="39">MFBpe35b</strain>
        <strain evidence="40">MFBpe35c</strain>
        <strain evidence="41">MFBpe35d</strain>
        <strain evidence="42">MFBpe35f</strain>
        <strain evidence="43">MFBpe35g</strain>
        <strain evidence="44">MFBpe35h</strain>
        <strain evidence="24">MFBpe4</strain>
        <strain evidence="25">MFBpe5</strain>
        <strain evidence="27">MFBpe7</strain>
        <strain evidence="28">MFBpe8_pear1</strain>
        <strain evidence="26">MFPpe6</strain>
    </source>
</reference>
<evidence type="ECO:0000313" key="25">
    <source>
        <dbReference type="EMBL" id="AKV56290.1"/>
    </source>
</evidence>
<dbReference type="EMBL" id="KR134333">
    <property type="protein sequence ID" value="AKV56294.1"/>
    <property type="molecule type" value="Genomic_DNA"/>
</dbReference>
<dbReference type="KEGG" id="vg:25392166"/>
<protein>
    <submittedName>
        <fullName evidence="6">Truncated viral movement major protein</fullName>
    </submittedName>
    <submittedName>
        <fullName evidence="7">Truncated viral movement protein</fullName>
    </submittedName>
</protein>
<dbReference type="EMBL" id="KR134316">
    <property type="protein sequence ID" value="AKV56277.1"/>
    <property type="molecule type" value="Genomic_DNA"/>
</dbReference>
<evidence type="ECO:0000313" key="21">
    <source>
        <dbReference type="EMBL" id="AKV56286.1"/>
    </source>
</evidence>
<dbReference type="EMBL" id="KR134320">
    <property type="protein sequence ID" value="AKV56281.1"/>
    <property type="molecule type" value="Genomic_DNA"/>
</dbReference>
<evidence type="ECO:0000313" key="45">
    <source>
        <dbReference type="EMBL" id="AKV56311.1"/>
    </source>
</evidence>
<evidence type="ECO:0000313" key="42">
    <source>
        <dbReference type="EMBL" id="AKV56308.1"/>
    </source>
</evidence>
<evidence type="ECO:0000313" key="5">
    <source>
        <dbReference type="EMBL" id="AJY53466.1"/>
    </source>
</evidence>
<evidence type="ECO:0000313" key="24">
    <source>
        <dbReference type="EMBL" id="AKV56289.1"/>
    </source>
</evidence>
<dbReference type="EMBL" id="KR134327">
    <property type="protein sequence ID" value="AKV56288.1"/>
    <property type="molecule type" value="Genomic_DNA"/>
</dbReference>
<evidence type="ECO:0000313" key="20">
    <source>
        <dbReference type="EMBL" id="AKV56285.1"/>
    </source>
</evidence>
<dbReference type="EMBL" id="KR134313">
    <property type="protein sequence ID" value="AKV56274.1"/>
    <property type="molecule type" value="Genomic_DNA"/>
</dbReference>
<dbReference type="EMBL" id="KR134336">
    <property type="protein sequence ID" value="AKV56297.1"/>
    <property type="molecule type" value="Genomic_DNA"/>
</dbReference>
<dbReference type="GeneID" id="25392166"/>
<dbReference type="EMBL" id="KR134325">
    <property type="protein sequence ID" value="AKV56286.1"/>
    <property type="molecule type" value="Genomic_DNA"/>
</dbReference>
<dbReference type="EMBL" id="KR134324">
    <property type="protein sequence ID" value="AKV56285.1"/>
    <property type="molecule type" value="Genomic_DNA"/>
</dbReference>
<dbReference type="EMBL" id="KR134341">
    <property type="protein sequence ID" value="AKV56302.1"/>
    <property type="molecule type" value="Genomic_DNA"/>
</dbReference>
<dbReference type="EMBL" id="KJ955448">
    <property type="protein sequence ID" value="AJY53452.1"/>
    <property type="molecule type" value="Genomic_DNA"/>
</dbReference>
<dbReference type="RefSeq" id="YP_009163734.1">
    <property type="nucleotide sequence ID" value="NC_027632.1"/>
</dbReference>
<evidence type="ECO:0000313" key="29">
    <source>
        <dbReference type="EMBL" id="AKV56294.1"/>
    </source>
</evidence>
<dbReference type="EMBL" id="KR134312">
    <property type="protein sequence ID" value="AKV56273.1"/>
    <property type="molecule type" value="Genomic_DNA"/>
</dbReference>
<evidence type="ECO:0000313" key="30">
    <source>
        <dbReference type="EMBL" id="AKV56295.1"/>
    </source>
</evidence>
<evidence type="ECO:0000313" key="46">
    <source>
        <dbReference type="Proteomes" id="UP000201756"/>
    </source>
</evidence>
<sequence length="77" mass="9349">MDHLDLKFNIPKNILFCKIIPYWVLILLIVILFLGLWHLLLELAYFIYLGYSSLRRLVSRFAQSKRERQRISDLEIR</sequence>
<accession>A0A0H3VD95</accession>
<dbReference type="EMBL" id="KR134344">
    <property type="protein sequence ID" value="AKV56305.1"/>
    <property type="molecule type" value="Genomic_DNA"/>
</dbReference>
<dbReference type="EMBL" id="KR134340">
    <property type="protein sequence ID" value="AKV56301.1"/>
    <property type="molecule type" value="Genomic_DNA"/>
</dbReference>
<dbReference type="EMBL" id="KR134311">
    <property type="protein sequence ID" value="AKV56272.1"/>
    <property type="molecule type" value="Genomic_DNA"/>
</dbReference>
<evidence type="ECO:0000313" key="15">
    <source>
        <dbReference type="EMBL" id="AKV56280.1"/>
    </source>
</evidence>
<dbReference type="EMBL" id="KR134337">
    <property type="protein sequence ID" value="AKV56298.1"/>
    <property type="molecule type" value="Genomic_DNA"/>
</dbReference>
<dbReference type="EMBL" id="KR134350">
    <property type="protein sequence ID" value="AKV56311.1"/>
    <property type="molecule type" value="Genomic_DNA"/>
</dbReference>
<feature type="transmembrane region" description="Helical" evidence="1">
    <location>
        <begin position="20"/>
        <end position="51"/>
    </location>
</feature>
<evidence type="ECO:0000313" key="11">
    <source>
        <dbReference type="EMBL" id="AKV56276.1"/>
    </source>
</evidence>
<evidence type="ECO:0000313" key="14">
    <source>
        <dbReference type="EMBL" id="AKV56279.1"/>
    </source>
</evidence>
<dbReference type="EMBL" id="KR134345">
    <property type="protein sequence ID" value="AKV56306.1"/>
    <property type="molecule type" value="Genomic_DNA"/>
</dbReference>
<dbReference type="EMBL" id="KR134323">
    <property type="protein sequence ID" value="AKV56284.1"/>
    <property type="molecule type" value="Genomic_DNA"/>
</dbReference>
<evidence type="ECO:0000313" key="43">
    <source>
        <dbReference type="EMBL" id="AKV56309.1"/>
    </source>
</evidence>
<evidence type="ECO:0000313" key="22">
    <source>
        <dbReference type="EMBL" id="AKV56287.1"/>
    </source>
</evidence>
<evidence type="ECO:0000313" key="37">
    <source>
        <dbReference type="EMBL" id="AKV56302.1"/>
    </source>
</evidence>
<evidence type="ECO:0000313" key="34">
    <source>
        <dbReference type="EMBL" id="AKV56299.1"/>
    </source>
</evidence>
<evidence type="ECO:0000313" key="18">
    <source>
        <dbReference type="EMBL" id="AKV56283.1"/>
    </source>
</evidence>
<dbReference type="EMBL" id="KR134318">
    <property type="protein sequence ID" value="AKV56279.1"/>
    <property type="molecule type" value="Genomic_DNA"/>
</dbReference>
<evidence type="ECO:0000313" key="27">
    <source>
        <dbReference type="EMBL" id="AKV56292.1"/>
    </source>
</evidence>
<dbReference type="EMBL" id="KR134321">
    <property type="protein sequence ID" value="AKV56282.1"/>
    <property type="molecule type" value="Genomic_DNA"/>
</dbReference>
<dbReference type="EMBL" id="KR134315">
    <property type="protein sequence ID" value="AKV56276.1"/>
    <property type="molecule type" value="Genomic_DNA"/>
</dbReference>
<dbReference type="EMBL" id="KR134347">
    <property type="protein sequence ID" value="AKV56308.1"/>
    <property type="molecule type" value="Genomic_DNA"/>
</dbReference>
<evidence type="ECO:0000313" key="7">
    <source>
        <dbReference type="EMBL" id="AKV56272.1"/>
    </source>
</evidence>
<dbReference type="EMBL" id="KR134329">
    <property type="protein sequence ID" value="AKV56290.1"/>
    <property type="molecule type" value="Genomic_DNA"/>
</dbReference>
<evidence type="ECO:0000313" key="33">
    <source>
        <dbReference type="EMBL" id="AKV56298.1"/>
    </source>
</evidence>